<dbReference type="KEGG" id="dpx:DAPPUDRAFT_43250"/>
<dbReference type="HOGENOM" id="CLU_009579_6_2_1"/>
<evidence type="ECO:0000256" key="9">
    <source>
        <dbReference type="RuleBase" id="RU000688"/>
    </source>
</evidence>
<dbReference type="PRINTS" id="PR00237">
    <property type="entry name" value="GPCRRHODOPSN"/>
</dbReference>
<dbReference type="AlphaFoldDB" id="E9FYW2"/>
<evidence type="ECO:0000256" key="8">
    <source>
        <dbReference type="ARBA" id="ARBA00023224"/>
    </source>
</evidence>
<dbReference type="InParanoid" id="E9FYW2"/>
<dbReference type="eggNOG" id="KOG4219">
    <property type="taxonomic scope" value="Eukaryota"/>
</dbReference>
<dbReference type="PANTHER" id="PTHR45695:SF26">
    <property type="entry name" value="NEUROPEPTIDE CCHAMIDE-1 RECEPTOR"/>
    <property type="match status" value="1"/>
</dbReference>
<evidence type="ECO:0000256" key="1">
    <source>
        <dbReference type="ARBA" id="ARBA00004141"/>
    </source>
</evidence>
<dbReference type="OMA" id="TMINGRQ"/>
<gene>
    <name evidence="13" type="ORF">DAPPUDRAFT_43250</name>
</gene>
<feature type="domain" description="G-protein coupled receptors family 1 profile" evidence="12">
    <location>
        <begin position="40"/>
        <end position="326"/>
    </location>
</feature>
<protein>
    <submittedName>
        <fullName evidence="13">Putative allatostatin B receptor</fullName>
    </submittedName>
</protein>
<keyword evidence="4 11" id="KW-1133">Transmembrane helix</keyword>
<dbReference type="GO" id="GO:0007186">
    <property type="term" value="P:G protein-coupled receptor signaling pathway"/>
    <property type="evidence" value="ECO:0000318"/>
    <property type="project" value="GO_Central"/>
</dbReference>
<feature type="region of interest" description="Disordered" evidence="10">
    <location>
        <begin position="389"/>
        <end position="440"/>
    </location>
</feature>
<evidence type="ECO:0000256" key="7">
    <source>
        <dbReference type="ARBA" id="ARBA00023170"/>
    </source>
</evidence>
<keyword evidence="7 9" id="KW-0675">Receptor</keyword>
<dbReference type="Pfam" id="PF00001">
    <property type="entry name" value="7tm_1"/>
    <property type="match status" value="1"/>
</dbReference>
<dbReference type="FunCoup" id="E9FYW2">
    <property type="interactions" value="179"/>
</dbReference>
<feature type="transmembrane region" description="Helical" evidence="11">
    <location>
        <begin position="309"/>
        <end position="329"/>
    </location>
</feature>
<dbReference type="PANTHER" id="PTHR45695">
    <property type="entry name" value="LEUCOKININ RECEPTOR-RELATED"/>
    <property type="match status" value="1"/>
</dbReference>
<dbReference type="InterPro" id="IPR000276">
    <property type="entry name" value="GPCR_Rhodpsn"/>
</dbReference>
<feature type="transmembrane region" description="Helical" evidence="11">
    <location>
        <begin position="24"/>
        <end position="49"/>
    </location>
</feature>
<dbReference type="STRING" id="6669.E9FYW2"/>
<keyword evidence="14" id="KW-1185">Reference proteome</keyword>
<evidence type="ECO:0000256" key="10">
    <source>
        <dbReference type="SAM" id="MobiDB-lite"/>
    </source>
</evidence>
<dbReference type="EMBL" id="GL732527">
    <property type="protein sequence ID" value="EFX87704.1"/>
    <property type="molecule type" value="Genomic_DNA"/>
</dbReference>
<name>E9FYW2_DAPPU</name>
<evidence type="ECO:0000313" key="14">
    <source>
        <dbReference type="Proteomes" id="UP000000305"/>
    </source>
</evidence>
<feature type="compositionally biased region" description="Polar residues" evidence="10">
    <location>
        <begin position="389"/>
        <end position="404"/>
    </location>
</feature>
<keyword evidence="3 9" id="KW-0812">Transmembrane</keyword>
<keyword evidence="6 11" id="KW-0472">Membrane</keyword>
<dbReference type="GO" id="GO:0008188">
    <property type="term" value="F:neuropeptide receptor activity"/>
    <property type="evidence" value="ECO:0000318"/>
    <property type="project" value="GO_Central"/>
</dbReference>
<evidence type="ECO:0000256" key="5">
    <source>
        <dbReference type="ARBA" id="ARBA00023040"/>
    </source>
</evidence>
<dbReference type="SUPFAM" id="SSF81321">
    <property type="entry name" value="Family A G protein-coupled receptor-like"/>
    <property type="match status" value="1"/>
</dbReference>
<keyword evidence="8 9" id="KW-0807">Transducer</keyword>
<evidence type="ECO:0000256" key="3">
    <source>
        <dbReference type="ARBA" id="ARBA00022692"/>
    </source>
</evidence>
<evidence type="ECO:0000256" key="4">
    <source>
        <dbReference type="ARBA" id="ARBA00022989"/>
    </source>
</evidence>
<feature type="compositionally biased region" description="Basic and acidic residues" evidence="10">
    <location>
        <begin position="408"/>
        <end position="425"/>
    </location>
</feature>
<dbReference type="GO" id="GO:0004983">
    <property type="term" value="F:neuropeptide Y receptor activity"/>
    <property type="evidence" value="ECO:0007669"/>
    <property type="project" value="InterPro"/>
</dbReference>
<dbReference type="Gene3D" id="1.20.1070.10">
    <property type="entry name" value="Rhodopsin 7-helix transmembrane proteins"/>
    <property type="match status" value="1"/>
</dbReference>
<dbReference type="InterPro" id="IPR017452">
    <property type="entry name" value="GPCR_Rhodpsn_7TM"/>
</dbReference>
<proteinExistence type="inferred from homology"/>
<dbReference type="InterPro" id="IPR000611">
    <property type="entry name" value="NPY_rcpt"/>
</dbReference>
<comment type="subcellular location">
    <subcellularLocation>
        <location evidence="1">Membrane</location>
        <topology evidence="1">Multi-pass membrane protein</topology>
    </subcellularLocation>
</comment>
<organism evidence="13 14">
    <name type="scientific">Daphnia pulex</name>
    <name type="common">Water flea</name>
    <dbReference type="NCBI Taxonomy" id="6669"/>
    <lineage>
        <taxon>Eukaryota</taxon>
        <taxon>Metazoa</taxon>
        <taxon>Ecdysozoa</taxon>
        <taxon>Arthropoda</taxon>
        <taxon>Crustacea</taxon>
        <taxon>Branchiopoda</taxon>
        <taxon>Diplostraca</taxon>
        <taxon>Cladocera</taxon>
        <taxon>Anomopoda</taxon>
        <taxon>Daphniidae</taxon>
        <taxon>Daphnia</taxon>
    </lineage>
</organism>
<evidence type="ECO:0000256" key="6">
    <source>
        <dbReference type="ARBA" id="ARBA00023136"/>
    </source>
</evidence>
<evidence type="ECO:0000259" key="12">
    <source>
        <dbReference type="PROSITE" id="PS50262"/>
    </source>
</evidence>
<dbReference type="FunFam" id="1.20.1070.10:FF:000690">
    <property type="entry name" value="Putative allatostatin B receptor"/>
    <property type="match status" value="1"/>
</dbReference>
<evidence type="ECO:0000256" key="2">
    <source>
        <dbReference type="ARBA" id="ARBA00010663"/>
    </source>
</evidence>
<dbReference type="GO" id="GO:0005886">
    <property type="term" value="C:plasma membrane"/>
    <property type="evidence" value="ECO:0000318"/>
    <property type="project" value="GO_Central"/>
</dbReference>
<reference evidence="13 14" key="1">
    <citation type="journal article" date="2011" name="Science">
        <title>The ecoresponsive genome of Daphnia pulex.</title>
        <authorList>
            <person name="Colbourne J.K."/>
            <person name="Pfrender M.E."/>
            <person name="Gilbert D."/>
            <person name="Thomas W.K."/>
            <person name="Tucker A."/>
            <person name="Oakley T.H."/>
            <person name="Tokishita S."/>
            <person name="Aerts A."/>
            <person name="Arnold G.J."/>
            <person name="Basu M.K."/>
            <person name="Bauer D.J."/>
            <person name="Caceres C.E."/>
            <person name="Carmel L."/>
            <person name="Casola C."/>
            <person name="Choi J.H."/>
            <person name="Detter J.C."/>
            <person name="Dong Q."/>
            <person name="Dusheyko S."/>
            <person name="Eads B.D."/>
            <person name="Frohlich T."/>
            <person name="Geiler-Samerotte K.A."/>
            <person name="Gerlach D."/>
            <person name="Hatcher P."/>
            <person name="Jogdeo S."/>
            <person name="Krijgsveld J."/>
            <person name="Kriventseva E.V."/>
            <person name="Kultz D."/>
            <person name="Laforsch C."/>
            <person name="Lindquist E."/>
            <person name="Lopez J."/>
            <person name="Manak J.R."/>
            <person name="Muller J."/>
            <person name="Pangilinan J."/>
            <person name="Patwardhan R.P."/>
            <person name="Pitluck S."/>
            <person name="Pritham E.J."/>
            <person name="Rechtsteiner A."/>
            <person name="Rho M."/>
            <person name="Rogozin I.B."/>
            <person name="Sakarya O."/>
            <person name="Salamov A."/>
            <person name="Schaack S."/>
            <person name="Shapiro H."/>
            <person name="Shiga Y."/>
            <person name="Skalitzky C."/>
            <person name="Smith Z."/>
            <person name="Souvorov A."/>
            <person name="Sung W."/>
            <person name="Tang Z."/>
            <person name="Tsuchiya D."/>
            <person name="Tu H."/>
            <person name="Vos H."/>
            <person name="Wang M."/>
            <person name="Wolf Y.I."/>
            <person name="Yamagata H."/>
            <person name="Yamada T."/>
            <person name="Ye Y."/>
            <person name="Shaw J.R."/>
            <person name="Andrews J."/>
            <person name="Crease T.J."/>
            <person name="Tang H."/>
            <person name="Lucas S.M."/>
            <person name="Robertson H.M."/>
            <person name="Bork P."/>
            <person name="Koonin E.V."/>
            <person name="Zdobnov E.M."/>
            <person name="Grigoriev I.V."/>
            <person name="Lynch M."/>
            <person name="Boore J.L."/>
        </authorList>
    </citation>
    <scope>NUCLEOTIDE SEQUENCE [LARGE SCALE GENOMIC DNA]</scope>
</reference>
<feature type="transmembrane region" description="Helical" evidence="11">
    <location>
        <begin position="268"/>
        <end position="289"/>
    </location>
</feature>
<feature type="transmembrane region" description="Helical" evidence="11">
    <location>
        <begin position="101"/>
        <end position="119"/>
    </location>
</feature>
<keyword evidence="5 9" id="KW-0297">G-protein coupled receptor</keyword>
<accession>E9FYW2</accession>
<sequence>MYAEDDDEEEEDGYIEYRDRPETYVVPILFSLIFLVGVLGNGSLIYVLCRHKSMRSVPNTFIFNLALGDLLILIFTVPFTSTVYTLDSWPFGEFVCKASEFAKDTSVGVSVFTLTALSFDRYTAIVRPVQSFVSGPRSKVVIVCLLVIWVTSLILATPAAMFSHLMKANGSKIPDEEREMDANGTVIGPMFNDIYICYPFPPELGPNYPKLVILLRFLLHYCLPLLTIGTFYVIMAYHLLRRFNSFTDFRSQQQQPNQNRARRKLAKMVLSFVVLFAVCFLPIHVFFLWFYFHPAALQQYNGFWHTLKIAGFVLAYINSCINPIALYCVSTSFRKHFNRLLCCCSADRDGSNISHSGPVSYCGGGSMCAGNNSRGAGTALMSDDPTVITHRSNSRRQNTIITSVNRRNHNENHRNADEIPLKEIHQQQQPQAPLDKQSSC</sequence>
<dbReference type="PROSITE" id="PS50262">
    <property type="entry name" value="G_PROTEIN_RECEP_F1_2"/>
    <property type="match status" value="1"/>
</dbReference>
<evidence type="ECO:0000313" key="13">
    <source>
        <dbReference type="EMBL" id="EFX87704.1"/>
    </source>
</evidence>
<comment type="similarity">
    <text evidence="2 9">Belongs to the G-protein coupled receptor 1 family.</text>
</comment>
<feature type="transmembrane region" description="Helical" evidence="11">
    <location>
        <begin position="140"/>
        <end position="162"/>
    </location>
</feature>
<dbReference type="OrthoDB" id="10049706at2759"/>
<dbReference type="Proteomes" id="UP000000305">
    <property type="component" value="Unassembled WGS sequence"/>
</dbReference>
<feature type="transmembrane region" description="Helical" evidence="11">
    <location>
        <begin position="61"/>
        <end position="81"/>
    </location>
</feature>
<dbReference type="PROSITE" id="PS00237">
    <property type="entry name" value="G_PROTEIN_RECEP_F1_1"/>
    <property type="match status" value="1"/>
</dbReference>
<feature type="transmembrane region" description="Helical" evidence="11">
    <location>
        <begin position="218"/>
        <end position="240"/>
    </location>
</feature>
<evidence type="ECO:0000256" key="11">
    <source>
        <dbReference type="SAM" id="Phobius"/>
    </source>
</evidence>
<dbReference type="PhylomeDB" id="E9FYW2"/>
<dbReference type="PRINTS" id="PR01012">
    <property type="entry name" value="NRPEPTIDEYR"/>
</dbReference>
<dbReference type="CDD" id="cd15927">
    <property type="entry name" value="7tmA_Bombesin_R-like"/>
    <property type="match status" value="1"/>
</dbReference>